<evidence type="ECO:0000256" key="6">
    <source>
        <dbReference type="ARBA" id="ARBA00023027"/>
    </source>
</evidence>
<dbReference type="InterPro" id="IPR003694">
    <property type="entry name" value="NAD_synthase"/>
</dbReference>
<evidence type="ECO:0000259" key="9">
    <source>
        <dbReference type="PROSITE" id="PS51462"/>
    </source>
</evidence>
<dbReference type="UniPathway" id="UPA00253"/>
<keyword evidence="3 7" id="KW-0547">Nucleotide-binding</keyword>
<dbReference type="PANTHER" id="PTHR23090">
    <property type="entry name" value="NH 3 /GLUTAMINE-DEPENDENT NAD + SYNTHETASE"/>
    <property type="match status" value="1"/>
</dbReference>
<proteinExistence type="inferred from homology"/>
<dbReference type="OrthoDB" id="9803818at2"/>
<evidence type="ECO:0000256" key="5">
    <source>
        <dbReference type="ARBA" id="ARBA00022840"/>
    </source>
</evidence>
<dbReference type="CDD" id="cd00553">
    <property type="entry name" value="NAD_synthase"/>
    <property type="match status" value="1"/>
</dbReference>
<dbReference type="InterPro" id="IPR014078">
    <property type="entry name" value="Nudix_YtkD"/>
</dbReference>
<evidence type="ECO:0000259" key="8">
    <source>
        <dbReference type="PROSITE" id="PS50263"/>
    </source>
</evidence>
<dbReference type="GO" id="GO:0005524">
    <property type="term" value="F:ATP binding"/>
    <property type="evidence" value="ECO:0007669"/>
    <property type="project" value="UniProtKB-KW"/>
</dbReference>
<accession>A0A318L2A1</accession>
<dbReference type="Gene3D" id="3.60.110.10">
    <property type="entry name" value="Carbon-nitrogen hydrolase"/>
    <property type="match status" value="1"/>
</dbReference>
<evidence type="ECO:0000313" key="10">
    <source>
        <dbReference type="EMBL" id="PXX74573.1"/>
    </source>
</evidence>
<evidence type="ECO:0000256" key="2">
    <source>
        <dbReference type="ARBA" id="ARBA00022598"/>
    </source>
</evidence>
<dbReference type="Gene3D" id="3.40.50.620">
    <property type="entry name" value="HUPs"/>
    <property type="match status" value="1"/>
</dbReference>
<gene>
    <name evidence="10" type="ORF">DES51_12317</name>
</gene>
<evidence type="ECO:0000256" key="7">
    <source>
        <dbReference type="RuleBase" id="RU003811"/>
    </source>
</evidence>
<dbReference type="PROSITE" id="PS50263">
    <property type="entry name" value="CN_HYDROLASE"/>
    <property type="match status" value="1"/>
</dbReference>
<dbReference type="GO" id="GO:0003952">
    <property type="term" value="F:NAD+ synthase (glutamine-hydrolyzing) activity"/>
    <property type="evidence" value="ECO:0007669"/>
    <property type="project" value="InterPro"/>
</dbReference>
<dbReference type="GO" id="GO:0009435">
    <property type="term" value="P:NAD+ biosynthetic process"/>
    <property type="evidence" value="ECO:0007669"/>
    <property type="project" value="UniProtKB-UniPathway"/>
</dbReference>
<dbReference type="Pfam" id="PF00293">
    <property type="entry name" value="NUDIX"/>
    <property type="match status" value="1"/>
</dbReference>
<dbReference type="Gene3D" id="3.90.79.10">
    <property type="entry name" value="Nucleoside Triphosphate Pyrophosphohydrolase"/>
    <property type="match status" value="1"/>
</dbReference>
<dbReference type="SUPFAM" id="SSF55811">
    <property type="entry name" value="Nudix"/>
    <property type="match status" value="1"/>
</dbReference>
<comment type="similarity">
    <text evidence="7">Belongs to the NAD synthetase family.</text>
</comment>
<keyword evidence="11" id="KW-1185">Reference proteome</keyword>
<reference evidence="10 11" key="1">
    <citation type="submission" date="2018-05" db="EMBL/GenBank/DDBJ databases">
        <title>Genomic Encyclopedia of Type Strains, Phase IV (KMG-IV): sequencing the most valuable type-strain genomes for metagenomic binning, comparative biology and taxonomic classification.</title>
        <authorList>
            <person name="Goeker M."/>
        </authorList>
    </citation>
    <scope>NUCLEOTIDE SEQUENCE [LARGE SCALE GENOMIC DNA]</scope>
    <source>
        <strain evidence="10 11">JC118</strain>
    </source>
</reference>
<dbReference type="SUPFAM" id="SSF52402">
    <property type="entry name" value="Adenine nucleotide alpha hydrolases-like"/>
    <property type="match status" value="1"/>
</dbReference>
<sequence>MKIAMGQLNVKAGRPSENIAAMKVMIQKAKEDHADLIVFPELCVSGYLLADKWLDNDWCESLIAYNEEIRQCSQGIGVIWGNLGTIKGIRGRDGRKVRLNTAFFAYNGEWVKRENGLYDGMYVKYLNPDYRVFDDSRYFLSALELCEQLVVDRNFMTSPFLFEINNHVERIGLEVCEDMWNGDYSFDPTREYLREHVSMIVNISSSPWTRNKEIGRSKQIMRHCLDIYPFVPFVYVNACGMQNSSKTVCVFDGDSTIWNKAGEVIHACNDAFMEELKVVDLDEASAVKKTEHKLLKALLCSLKEFDEQLFDRKVKWIIGLSGGLDSSVNAALLTMALGKERIIGLNMATQYNSTTTIDNAHQLAKRLGIECRDGMIQSLVTASEEVLKQYITQDVTEFALENIQARIRGSVLSAVSQLENGVIINNGNKVEMALGYCTLYGDTIGCIAPLGDVTKAELFELARSINETLHEEVIPTNLLPEMVMGELKWQMPPSAELKSNQSDPMKWFYHDYLVQRLCEYPTYQIETLLADYLDGSIMEGEFGKWLRLYHLEEPGAFIEDLEWVLSKFSAGVFKRLQTPPIVMVSRGSFGSDFRENQMKVERSQRYLDLKTQILNKPTITFSSPNDHEAVRYAVIMARYQSKWIFVQAKNRDTLEIPGGKRELNETIQETAVRELFEETGAVKCTCKPLFNYCVESKGEPSWGQLFFADIEELEPLPEYEIESIVLLDKLPKKLTYPAIQPYLYRKALTVLKEELNGSK</sequence>
<dbReference type="Pfam" id="PF02540">
    <property type="entry name" value="NAD_synthase"/>
    <property type="match status" value="1"/>
</dbReference>
<evidence type="ECO:0000256" key="4">
    <source>
        <dbReference type="ARBA" id="ARBA00022801"/>
    </source>
</evidence>
<keyword evidence="5 7" id="KW-0067">ATP-binding</keyword>
<dbReference type="InterPro" id="IPR036526">
    <property type="entry name" value="C-N_Hydrolase_sf"/>
</dbReference>
<dbReference type="Pfam" id="PF00795">
    <property type="entry name" value="CN_hydrolase"/>
    <property type="match status" value="1"/>
</dbReference>
<dbReference type="GO" id="GO:0005737">
    <property type="term" value="C:cytoplasm"/>
    <property type="evidence" value="ECO:0007669"/>
    <property type="project" value="InterPro"/>
</dbReference>
<dbReference type="PROSITE" id="PS00893">
    <property type="entry name" value="NUDIX_BOX"/>
    <property type="match status" value="1"/>
</dbReference>
<organism evidence="10 11">
    <name type="scientific">Dielma fastidiosa</name>
    <dbReference type="NCBI Taxonomy" id="1034346"/>
    <lineage>
        <taxon>Bacteria</taxon>
        <taxon>Bacillati</taxon>
        <taxon>Bacillota</taxon>
        <taxon>Erysipelotrichia</taxon>
        <taxon>Erysipelotrichales</taxon>
        <taxon>Erysipelotrichaceae</taxon>
        <taxon>Dielma</taxon>
    </lineage>
</organism>
<dbReference type="InterPro" id="IPR000086">
    <property type="entry name" value="NUDIX_hydrolase_dom"/>
</dbReference>
<keyword evidence="2 7" id="KW-0436">Ligase</keyword>
<evidence type="ECO:0000256" key="3">
    <source>
        <dbReference type="ARBA" id="ARBA00022741"/>
    </source>
</evidence>
<comment type="caution">
    <text evidence="10">The sequence shown here is derived from an EMBL/GenBank/DDBJ whole genome shotgun (WGS) entry which is preliminary data.</text>
</comment>
<feature type="domain" description="Nudix hydrolase" evidence="9">
    <location>
        <begin position="626"/>
        <end position="747"/>
    </location>
</feature>
<comment type="pathway">
    <text evidence="1">Cofactor biosynthesis; NAD(+) biosynthesis.</text>
</comment>
<dbReference type="InterPro" id="IPR014729">
    <property type="entry name" value="Rossmann-like_a/b/a_fold"/>
</dbReference>
<dbReference type="InterPro" id="IPR003010">
    <property type="entry name" value="C-N_Hydrolase"/>
</dbReference>
<dbReference type="RefSeq" id="WP_022938862.1">
    <property type="nucleotide sequence ID" value="NZ_CABKRQ010000006.1"/>
</dbReference>
<dbReference type="AlphaFoldDB" id="A0A318L2A1"/>
<keyword evidence="6 7" id="KW-0520">NAD</keyword>
<dbReference type="STRING" id="1034346.GCA_000313565_02576"/>
<dbReference type="GO" id="GO:0004359">
    <property type="term" value="F:glutaminase activity"/>
    <property type="evidence" value="ECO:0007669"/>
    <property type="project" value="InterPro"/>
</dbReference>
<dbReference type="PANTHER" id="PTHR23090:SF9">
    <property type="entry name" value="GLUTAMINE-DEPENDENT NAD(+) SYNTHETASE"/>
    <property type="match status" value="1"/>
</dbReference>
<dbReference type="EMBL" id="QJKH01000023">
    <property type="protein sequence ID" value="PXX74573.1"/>
    <property type="molecule type" value="Genomic_DNA"/>
</dbReference>
<name>A0A318L2A1_9FIRM</name>
<evidence type="ECO:0000256" key="1">
    <source>
        <dbReference type="ARBA" id="ARBA00004790"/>
    </source>
</evidence>
<dbReference type="SUPFAM" id="SSF56317">
    <property type="entry name" value="Carbon-nitrogen hydrolase"/>
    <property type="match status" value="1"/>
</dbReference>
<dbReference type="CDD" id="cd07570">
    <property type="entry name" value="GAT_Gln-NAD-synth"/>
    <property type="match status" value="1"/>
</dbReference>
<protein>
    <submittedName>
        <fullName evidence="10">NAD+ synthase (Glutamine-hydrolysing)</fullName>
    </submittedName>
</protein>
<keyword evidence="4" id="KW-0378">Hydrolase</keyword>
<dbReference type="NCBIfam" id="TIGR00552">
    <property type="entry name" value="nadE"/>
    <property type="match status" value="1"/>
</dbReference>
<dbReference type="CDD" id="cd04665">
    <property type="entry name" value="NUDIX_RppH"/>
    <property type="match status" value="1"/>
</dbReference>
<dbReference type="InterPro" id="IPR022310">
    <property type="entry name" value="NAD/GMP_synthase"/>
</dbReference>
<dbReference type="PROSITE" id="PS51462">
    <property type="entry name" value="NUDIX"/>
    <property type="match status" value="1"/>
</dbReference>
<evidence type="ECO:0000313" key="11">
    <source>
        <dbReference type="Proteomes" id="UP000247612"/>
    </source>
</evidence>
<dbReference type="InterPro" id="IPR020084">
    <property type="entry name" value="NUDIX_hydrolase_CS"/>
</dbReference>
<dbReference type="InterPro" id="IPR015797">
    <property type="entry name" value="NUDIX_hydrolase-like_dom_sf"/>
</dbReference>
<feature type="domain" description="CN hydrolase" evidence="8">
    <location>
        <begin position="1"/>
        <end position="283"/>
    </location>
</feature>
<dbReference type="Proteomes" id="UP000247612">
    <property type="component" value="Unassembled WGS sequence"/>
</dbReference>